<dbReference type="EMBL" id="AZBU02000009">
    <property type="protein sequence ID" value="TKR65488.1"/>
    <property type="molecule type" value="Genomic_DNA"/>
</dbReference>
<name>A0A4U5M951_STECR</name>
<gene>
    <name evidence="1" type="ORF">L596_025884</name>
</gene>
<proteinExistence type="predicted"/>
<evidence type="ECO:0000313" key="2">
    <source>
        <dbReference type="Proteomes" id="UP000298663"/>
    </source>
</evidence>
<dbReference type="Proteomes" id="UP000298663">
    <property type="component" value="Unassembled WGS sequence"/>
</dbReference>
<evidence type="ECO:0000313" key="1">
    <source>
        <dbReference type="EMBL" id="TKR65488.1"/>
    </source>
</evidence>
<keyword evidence="2" id="KW-1185">Reference proteome</keyword>
<sequence>MTTLQIMNRFSRFLSCLNFNVQALLHEESQSKRNVSARLFSTSKTTRSICSLPLTTALFSTNSTHILCGSAFSGACKLTAITGWGVLKDSALITIDVF</sequence>
<reference evidence="1 2" key="2">
    <citation type="journal article" date="2019" name="G3 (Bethesda)">
        <title>Hybrid Assembly of the Genome of the Entomopathogenic Nematode Steinernema carpocapsae Identifies the X-Chromosome.</title>
        <authorList>
            <person name="Serra L."/>
            <person name="Macchietto M."/>
            <person name="Macias-Munoz A."/>
            <person name="McGill C.J."/>
            <person name="Rodriguez I.M."/>
            <person name="Rodriguez B."/>
            <person name="Murad R."/>
            <person name="Mortazavi A."/>
        </authorList>
    </citation>
    <scope>NUCLEOTIDE SEQUENCE [LARGE SCALE GENOMIC DNA]</scope>
    <source>
        <strain evidence="1 2">ALL</strain>
    </source>
</reference>
<reference evidence="1 2" key="1">
    <citation type="journal article" date="2015" name="Genome Biol.">
        <title>Comparative genomics of Steinernema reveals deeply conserved gene regulatory networks.</title>
        <authorList>
            <person name="Dillman A.R."/>
            <person name="Macchietto M."/>
            <person name="Porter C.F."/>
            <person name="Rogers A."/>
            <person name="Williams B."/>
            <person name="Antoshechkin I."/>
            <person name="Lee M.M."/>
            <person name="Goodwin Z."/>
            <person name="Lu X."/>
            <person name="Lewis E.E."/>
            <person name="Goodrich-Blair H."/>
            <person name="Stock S.P."/>
            <person name="Adams B.J."/>
            <person name="Sternberg P.W."/>
            <person name="Mortazavi A."/>
        </authorList>
    </citation>
    <scope>NUCLEOTIDE SEQUENCE [LARGE SCALE GENOMIC DNA]</scope>
    <source>
        <strain evidence="1 2">ALL</strain>
    </source>
</reference>
<organism evidence="1 2">
    <name type="scientific">Steinernema carpocapsae</name>
    <name type="common">Entomopathogenic nematode</name>
    <dbReference type="NCBI Taxonomy" id="34508"/>
    <lineage>
        <taxon>Eukaryota</taxon>
        <taxon>Metazoa</taxon>
        <taxon>Ecdysozoa</taxon>
        <taxon>Nematoda</taxon>
        <taxon>Chromadorea</taxon>
        <taxon>Rhabditida</taxon>
        <taxon>Tylenchina</taxon>
        <taxon>Panagrolaimomorpha</taxon>
        <taxon>Strongyloidoidea</taxon>
        <taxon>Steinernematidae</taxon>
        <taxon>Steinernema</taxon>
    </lineage>
</organism>
<comment type="caution">
    <text evidence="1">The sequence shown here is derived from an EMBL/GenBank/DDBJ whole genome shotgun (WGS) entry which is preliminary data.</text>
</comment>
<accession>A0A4U5M951</accession>
<dbReference type="AlphaFoldDB" id="A0A4U5M951"/>
<protein>
    <submittedName>
        <fullName evidence="1">Uncharacterized protein</fullName>
    </submittedName>
</protein>